<name>A0A0Q9XRP8_9BACI</name>
<organism evidence="1 3">
    <name type="scientific">Lederbergia galactosidilytica</name>
    <dbReference type="NCBI Taxonomy" id="217031"/>
    <lineage>
        <taxon>Bacteria</taxon>
        <taxon>Bacillati</taxon>
        <taxon>Bacillota</taxon>
        <taxon>Bacilli</taxon>
        <taxon>Bacillales</taxon>
        <taxon>Bacillaceae</taxon>
        <taxon>Lederbergia</taxon>
    </lineage>
</organism>
<dbReference type="OrthoDB" id="2706316at2"/>
<evidence type="ECO:0000313" key="2">
    <source>
        <dbReference type="EMBL" id="OAK67709.1"/>
    </source>
</evidence>
<reference evidence="1 3" key="2">
    <citation type="submission" date="2015-06" db="EMBL/GenBank/DDBJ databases">
        <title>Genome sequencing project of Bacillus galactosidilyticus PL133.</title>
        <authorList>
            <person name="Gaiero J."/>
            <person name="Nicol R."/>
            <person name="Habash M."/>
        </authorList>
    </citation>
    <scope>NUCLEOTIDE SEQUENCE [LARGE SCALE GENOMIC DNA]</scope>
    <source>
        <strain evidence="1 3">PL133</strain>
    </source>
</reference>
<dbReference type="AlphaFoldDB" id="A0A0Q9XRP8"/>
<dbReference type="PATRIC" id="fig|217031.4.peg.6670"/>
<dbReference type="Proteomes" id="UP000053881">
    <property type="component" value="Unassembled WGS sequence"/>
</dbReference>
<comment type="caution">
    <text evidence="1">The sequence shown here is derived from an EMBL/GenBank/DDBJ whole genome shotgun (WGS) entry which is preliminary data.</text>
</comment>
<keyword evidence="4" id="KW-1185">Reference proteome</keyword>
<dbReference type="RefSeq" id="WP_057982293.1">
    <property type="nucleotide sequence ID" value="NZ_LDJR01000059.1"/>
</dbReference>
<evidence type="ECO:0000313" key="1">
    <source>
        <dbReference type="EMBL" id="KRG10879.1"/>
    </source>
</evidence>
<evidence type="ECO:0000313" key="4">
    <source>
        <dbReference type="Proteomes" id="UP000077881"/>
    </source>
</evidence>
<sequence>MGYIGPVQPYQYQEYHKRVLSQVERHVWTPVSNIEKISLNSPFQEILRRSHSKEQQIIKKKVKRDKRARQFVHINEYEQKNKGRYFNEYV</sequence>
<proteinExistence type="predicted"/>
<reference evidence="2 4" key="1">
    <citation type="submission" date="2015-05" db="EMBL/GenBank/DDBJ databases">
        <title>Comparison of genome.</title>
        <authorList>
            <person name="Zheng Z."/>
            <person name="Sun M."/>
        </authorList>
    </citation>
    <scope>NUCLEOTIDE SEQUENCE [LARGE SCALE GENOMIC DNA]</scope>
    <source>
        <strain evidence="2 4">G25-74</strain>
    </source>
</reference>
<accession>A0A0Q9XRP8</accession>
<dbReference type="Proteomes" id="UP000077881">
    <property type="component" value="Unassembled WGS sequence"/>
</dbReference>
<protein>
    <submittedName>
        <fullName evidence="1">Uncharacterized protein</fullName>
    </submittedName>
</protein>
<dbReference type="EMBL" id="LDJR01000059">
    <property type="protein sequence ID" value="OAK67709.1"/>
    <property type="molecule type" value="Genomic_DNA"/>
</dbReference>
<dbReference type="EMBL" id="LGPB01000133">
    <property type="protein sequence ID" value="KRG10879.1"/>
    <property type="molecule type" value="Genomic_DNA"/>
</dbReference>
<evidence type="ECO:0000313" key="3">
    <source>
        <dbReference type="Proteomes" id="UP000053881"/>
    </source>
</evidence>
<gene>
    <name evidence="2" type="ORF">ABB05_18545</name>
    <name evidence="1" type="ORF">ACA29_19710</name>
</gene>